<protein>
    <submittedName>
        <fullName evidence="2">Uncharacterized protein</fullName>
    </submittedName>
</protein>
<keyword evidence="1" id="KW-0732">Signal</keyword>
<proteinExistence type="evidence at transcript level"/>
<organism evidence="2">
    <name type="scientific">Bufo gargarizans</name>
    <name type="common">Asian toad</name>
    <name type="synonym">Bufo bufo gargarizans</name>
    <dbReference type="NCBI Taxonomy" id="30331"/>
    <lineage>
        <taxon>Eukaryota</taxon>
        <taxon>Metazoa</taxon>
        <taxon>Chordata</taxon>
        <taxon>Craniata</taxon>
        <taxon>Vertebrata</taxon>
        <taxon>Euteleostomi</taxon>
        <taxon>Amphibia</taxon>
        <taxon>Batrachia</taxon>
        <taxon>Anura</taxon>
        <taxon>Neobatrachia</taxon>
        <taxon>Hyloidea</taxon>
        <taxon>Bufonidae</taxon>
        <taxon>Bufo</taxon>
    </lineage>
</organism>
<name>A3QNZ7_BUFGR</name>
<dbReference type="AlphaFoldDB" id="A3QNZ7"/>
<feature type="signal peptide" evidence="1">
    <location>
        <begin position="1"/>
        <end position="16"/>
    </location>
</feature>
<feature type="chain" id="PRO_5002657539" evidence="1">
    <location>
        <begin position="17"/>
        <end position="141"/>
    </location>
</feature>
<dbReference type="EMBL" id="DQ386147">
    <property type="protein sequence ID" value="ABD38842.1"/>
    <property type="molecule type" value="mRNA"/>
</dbReference>
<sequence>MMILSVLAVTLGLVVASPIPDFSDLDDGSDMIDPTKVDFTFKPFLGVAILSWMPKEIEQVIEDLRSKLMKSTQEFDAEESSGDQLSYYPKESVTETHMGIPTIPILQLLLPRWRSAWPLLPGKDYDESWIPEWPFGSGQRF</sequence>
<evidence type="ECO:0000256" key="1">
    <source>
        <dbReference type="SAM" id="SignalP"/>
    </source>
</evidence>
<accession>A3QNZ7</accession>
<reference evidence="2" key="1">
    <citation type="submission" date="2006-02" db="EMBL/GenBank/DDBJ databases">
        <authorList>
            <person name="Deng W."/>
        </authorList>
    </citation>
    <scope>NUCLEOTIDE SEQUENCE</scope>
</reference>
<evidence type="ECO:0000313" key="2">
    <source>
        <dbReference type="EMBL" id="ABD38842.1"/>
    </source>
</evidence>